<dbReference type="STRING" id="568816.Acin_2015"/>
<protein>
    <submittedName>
        <fullName evidence="1">Hydrolase</fullName>
    </submittedName>
</protein>
<dbReference type="SUPFAM" id="SSF56784">
    <property type="entry name" value="HAD-like"/>
    <property type="match status" value="1"/>
</dbReference>
<dbReference type="SFLD" id="SFLDS00003">
    <property type="entry name" value="Haloacid_Dehalogenase"/>
    <property type="match status" value="1"/>
</dbReference>
<dbReference type="PANTHER" id="PTHR43434">
    <property type="entry name" value="PHOSPHOGLYCOLATE PHOSPHATASE"/>
    <property type="match status" value="1"/>
</dbReference>
<sequence>MLERLYFVTWGKKMNYLLWDIDGTLMLTNFAGVTAMKETIRDLYGVDGFNFSYSMSGRTDTYIARRAIEQIKGSCTKSDVETFIEAYAKRLPETLAERHGHLLPFVKETLAYTQAAPDVTNLLLTGNCEKAALAKLAHFGIDNYFDRRVSAFGEISELRDDLSRALWKKLTALDPEVTSSDAVVIGDTPHDITCADAIGVRALIVKGGSTYKAEDLKKYTPWKIIETLPKAPETLLQLIKE</sequence>
<dbReference type="SFLD" id="SFLDG01129">
    <property type="entry name" value="C1.5:_HAD__Beta-PGM__Phosphata"/>
    <property type="match status" value="1"/>
</dbReference>
<evidence type="ECO:0000313" key="1">
    <source>
        <dbReference type="EMBL" id="AEQ23221.1"/>
    </source>
</evidence>
<organism evidence="1 2">
    <name type="scientific">Acidaminococcus intestini (strain RyC-MR95)</name>
    <dbReference type="NCBI Taxonomy" id="568816"/>
    <lineage>
        <taxon>Bacteria</taxon>
        <taxon>Bacillati</taxon>
        <taxon>Bacillota</taxon>
        <taxon>Negativicutes</taxon>
        <taxon>Acidaminococcales</taxon>
        <taxon>Acidaminococcaceae</taxon>
        <taxon>Acidaminococcus</taxon>
    </lineage>
</organism>
<dbReference type="KEGG" id="ain:Acin_2015"/>
<dbReference type="InterPro" id="IPR050155">
    <property type="entry name" value="HAD-like_hydrolase_sf"/>
</dbReference>
<dbReference type="InterPro" id="IPR023214">
    <property type="entry name" value="HAD_sf"/>
</dbReference>
<dbReference type="eggNOG" id="COG0546">
    <property type="taxonomic scope" value="Bacteria"/>
</dbReference>
<reference evidence="1 2" key="1">
    <citation type="journal article" date="2011" name="J. Bacteriol.">
        <title>Complete genome sequence of Acidaminococcus intestini RYC-MR95, a Gram-negative bacterium from the phylum Firmicutes.</title>
        <authorList>
            <person name="D'Auria G."/>
            <person name="Galan J.C."/>
            <person name="Rodriguez-Alcayna M."/>
            <person name="Moya A."/>
            <person name="Baquero F."/>
            <person name="Latorre A."/>
        </authorList>
    </citation>
    <scope>NUCLEOTIDE SEQUENCE [LARGE SCALE GENOMIC DNA]</scope>
    <source>
        <strain evidence="1 2">RyC-MR95</strain>
    </source>
</reference>
<name>G4Q4W6_ACIIR</name>
<keyword evidence="1" id="KW-0378">Hydrolase</keyword>
<dbReference type="PATRIC" id="fig|568816.4.peg.1953"/>
<proteinExistence type="predicted"/>
<dbReference type="AlphaFoldDB" id="G4Q4W6"/>
<dbReference type="GO" id="GO:0008967">
    <property type="term" value="F:phosphoglycolate phosphatase activity"/>
    <property type="evidence" value="ECO:0007669"/>
    <property type="project" value="TreeGrafter"/>
</dbReference>
<gene>
    <name evidence="1" type="ordered locus">Acin_2015</name>
</gene>
<dbReference type="InterPro" id="IPR036412">
    <property type="entry name" value="HAD-like_sf"/>
</dbReference>
<dbReference type="Proteomes" id="UP000007093">
    <property type="component" value="Chromosome"/>
</dbReference>
<evidence type="ECO:0000313" key="2">
    <source>
        <dbReference type="Proteomes" id="UP000007093"/>
    </source>
</evidence>
<keyword evidence="2" id="KW-1185">Reference proteome</keyword>
<dbReference type="EMBL" id="CP003058">
    <property type="protein sequence ID" value="AEQ23221.1"/>
    <property type="molecule type" value="Genomic_DNA"/>
</dbReference>
<dbReference type="Pfam" id="PF13419">
    <property type="entry name" value="HAD_2"/>
    <property type="match status" value="1"/>
</dbReference>
<dbReference type="GO" id="GO:0006281">
    <property type="term" value="P:DNA repair"/>
    <property type="evidence" value="ECO:0007669"/>
    <property type="project" value="TreeGrafter"/>
</dbReference>
<accession>G4Q4W6</accession>
<dbReference type="InterPro" id="IPR041492">
    <property type="entry name" value="HAD_2"/>
</dbReference>
<dbReference type="InParanoid" id="G4Q4W6"/>
<dbReference type="HOGENOM" id="CLU_045011_18_0_9"/>
<dbReference type="Gene3D" id="3.40.50.1000">
    <property type="entry name" value="HAD superfamily/HAD-like"/>
    <property type="match status" value="1"/>
</dbReference>
<dbReference type="PANTHER" id="PTHR43434:SF1">
    <property type="entry name" value="PHOSPHOGLYCOLATE PHOSPHATASE"/>
    <property type="match status" value="1"/>
</dbReference>
<dbReference type="GO" id="GO:0005829">
    <property type="term" value="C:cytosol"/>
    <property type="evidence" value="ECO:0007669"/>
    <property type="project" value="TreeGrafter"/>
</dbReference>
<dbReference type="InterPro" id="IPR023198">
    <property type="entry name" value="PGP-like_dom2"/>
</dbReference>
<dbReference type="Gene3D" id="1.10.150.240">
    <property type="entry name" value="Putative phosphatase, domain 2"/>
    <property type="match status" value="1"/>
</dbReference>